<feature type="transmembrane region" description="Helical" evidence="2">
    <location>
        <begin position="458"/>
        <end position="481"/>
    </location>
</feature>
<feature type="region of interest" description="Disordered" evidence="1">
    <location>
        <begin position="593"/>
        <end position="648"/>
    </location>
</feature>
<feature type="compositionally biased region" description="Basic and acidic residues" evidence="1">
    <location>
        <begin position="685"/>
        <end position="704"/>
    </location>
</feature>
<proteinExistence type="predicted"/>
<dbReference type="AlphaFoldDB" id="A0AA36DJW4"/>
<dbReference type="EMBL" id="CATQJA010002710">
    <property type="protein sequence ID" value="CAJ0587742.1"/>
    <property type="molecule type" value="Genomic_DNA"/>
</dbReference>
<keyword evidence="2" id="KW-1133">Transmembrane helix</keyword>
<comment type="caution">
    <text evidence="4">The sequence shown here is derived from an EMBL/GenBank/DDBJ whole genome shotgun (WGS) entry which is preliminary data.</text>
</comment>
<sequence>MLGLHVILLLVLRLRPNLAAEYTGACVQMPSVQGRCYKKLFTNELPLRERLEKCPHGRLALHDRGDVITAVSAAIGIPMDCENPSDATSADAGTHYLNVGLRDDAMEWSNGDPLFYDFLEDANREAAQGYHFQLTGEETCLVYRQRKKGCLGDTDTWHFRARCPVEDVHISVLCSGISAWSFSDTVHLDVRVFQPNLRFACFISWIAGLLMLTVVIYLYINVHYELLGRFYAISSTIVELSRAVDAAAIPEPQLDGMVKQIKSVTLEGVWAEREAVNFAMDEHFTGSPLCEVPLDQRIGWRLGKAAKVQLADEKIDADLAFTDKKAACKYGLLSLDGVEDIHYAVQKAGLAEKCQDDTVKPPPPANMTSTLLYLGIKKDEYRWADGRPITYNMTGMESRLAGDCAYYSCQPGCVEPQCDYWHYQLACDDRTVVLCAGKNLTRWEPRPVILEPIIFRSFLGIALLLLFVFMLFSLLLSIHIYQRVKHDQLEPYYAITSNIVRLSQTLDRVGFQDKDMVPMFKEINVALATVKSEREFVNRMQDYDFDASPLVGLPLDEKVPWRLRKTESGMGVVGEAATRRSNSMRERLRELKEQLISSEAPEPSLRIDSSMEPLKRQRTEEVNQKTHETEVEGGNETPSKRARKQKKAIVAVAAPAPVAPVALPSPKKSPASKAAPAPAQPAAAVKDEKSRESKLKDKTGDSFDKIAGTTGADESRTHDPQSRTSDDGGLGKGAPKTRTPASFGKSPKKSREPLLRSKESRTQETLVRTRPTAPSATVPISMTQRSGKSRESAATQGSKENVRQRRSARSARSGGH</sequence>
<feature type="region of interest" description="Disordered" evidence="1">
    <location>
        <begin position="660"/>
        <end position="816"/>
    </location>
</feature>
<evidence type="ECO:0000256" key="3">
    <source>
        <dbReference type="SAM" id="SignalP"/>
    </source>
</evidence>
<evidence type="ECO:0000313" key="4">
    <source>
        <dbReference type="EMBL" id="CAJ0587742.1"/>
    </source>
</evidence>
<feature type="compositionally biased region" description="Basic and acidic residues" evidence="1">
    <location>
        <begin position="749"/>
        <end position="762"/>
    </location>
</feature>
<evidence type="ECO:0000256" key="2">
    <source>
        <dbReference type="SAM" id="Phobius"/>
    </source>
</evidence>
<evidence type="ECO:0000313" key="5">
    <source>
        <dbReference type="Proteomes" id="UP001177023"/>
    </source>
</evidence>
<keyword evidence="2" id="KW-0472">Membrane</keyword>
<feature type="compositionally biased region" description="Low complexity" evidence="1">
    <location>
        <begin position="660"/>
        <end position="684"/>
    </location>
</feature>
<name>A0AA36DJW4_9BILA</name>
<keyword evidence="2" id="KW-0812">Transmembrane</keyword>
<feature type="chain" id="PRO_5041261547" evidence="3">
    <location>
        <begin position="20"/>
        <end position="816"/>
    </location>
</feature>
<accession>A0AA36DJW4</accession>
<gene>
    <name evidence="4" type="ORF">MSPICULIGERA_LOCUS25697</name>
</gene>
<evidence type="ECO:0000256" key="1">
    <source>
        <dbReference type="SAM" id="MobiDB-lite"/>
    </source>
</evidence>
<feature type="compositionally biased region" description="Basic and acidic residues" evidence="1">
    <location>
        <begin position="713"/>
        <end position="726"/>
    </location>
</feature>
<protein>
    <submittedName>
        <fullName evidence="4">Uncharacterized protein</fullName>
    </submittedName>
</protein>
<dbReference type="Proteomes" id="UP001177023">
    <property type="component" value="Unassembled WGS sequence"/>
</dbReference>
<keyword evidence="5" id="KW-1185">Reference proteome</keyword>
<feature type="compositionally biased region" description="Basic residues" evidence="1">
    <location>
        <begin position="804"/>
        <end position="816"/>
    </location>
</feature>
<feature type="transmembrane region" description="Helical" evidence="2">
    <location>
        <begin position="202"/>
        <end position="220"/>
    </location>
</feature>
<feature type="compositionally biased region" description="Basic and acidic residues" evidence="1">
    <location>
        <begin position="613"/>
        <end position="630"/>
    </location>
</feature>
<feature type="non-terminal residue" evidence="4">
    <location>
        <position position="1"/>
    </location>
</feature>
<keyword evidence="3" id="KW-0732">Signal</keyword>
<feature type="compositionally biased region" description="Polar residues" evidence="1">
    <location>
        <begin position="772"/>
        <end position="799"/>
    </location>
</feature>
<feature type="signal peptide" evidence="3">
    <location>
        <begin position="1"/>
        <end position="19"/>
    </location>
</feature>
<organism evidence="4 5">
    <name type="scientific">Mesorhabditis spiculigera</name>
    <dbReference type="NCBI Taxonomy" id="96644"/>
    <lineage>
        <taxon>Eukaryota</taxon>
        <taxon>Metazoa</taxon>
        <taxon>Ecdysozoa</taxon>
        <taxon>Nematoda</taxon>
        <taxon>Chromadorea</taxon>
        <taxon>Rhabditida</taxon>
        <taxon>Rhabditina</taxon>
        <taxon>Rhabditomorpha</taxon>
        <taxon>Rhabditoidea</taxon>
        <taxon>Rhabditidae</taxon>
        <taxon>Mesorhabditinae</taxon>
        <taxon>Mesorhabditis</taxon>
    </lineage>
</organism>
<reference evidence="4" key="1">
    <citation type="submission" date="2023-06" db="EMBL/GenBank/DDBJ databases">
        <authorList>
            <person name="Delattre M."/>
        </authorList>
    </citation>
    <scope>NUCLEOTIDE SEQUENCE</scope>
    <source>
        <strain evidence="4">AF72</strain>
    </source>
</reference>